<evidence type="ECO:0000313" key="1">
    <source>
        <dbReference type="EMBL" id="NEC89661.1"/>
    </source>
</evidence>
<reference evidence="1" key="1">
    <citation type="submission" date="2020-01" db="EMBL/GenBank/DDBJ databases">
        <title>Insect and environment-associated Actinomycetes.</title>
        <authorList>
            <person name="Currrie C."/>
            <person name="Chevrette M."/>
            <person name="Carlson C."/>
            <person name="Stubbendieck R."/>
            <person name="Wendt-Pienkowski E."/>
        </authorList>
    </citation>
    <scope>NUCLEOTIDE SEQUENCE</scope>
    <source>
        <strain evidence="1">SID12501</strain>
    </source>
</reference>
<organism evidence="1">
    <name type="scientific">Streptomyces sp. SID12501</name>
    <dbReference type="NCBI Taxonomy" id="2706042"/>
    <lineage>
        <taxon>Bacteria</taxon>
        <taxon>Bacillati</taxon>
        <taxon>Actinomycetota</taxon>
        <taxon>Actinomycetes</taxon>
        <taxon>Kitasatosporales</taxon>
        <taxon>Streptomycetaceae</taxon>
        <taxon>Streptomyces</taxon>
    </lineage>
</organism>
<name>A0A6B3BZ30_9ACTN</name>
<accession>A0A6B3BZ30</accession>
<comment type="caution">
    <text evidence="1">The sequence shown here is derived from an EMBL/GenBank/DDBJ whole genome shotgun (WGS) entry which is preliminary data.</text>
</comment>
<protein>
    <submittedName>
        <fullName evidence="1">Uncharacterized protein</fullName>
    </submittedName>
</protein>
<proteinExistence type="predicted"/>
<gene>
    <name evidence="1" type="ORF">G3I71_28465</name>
</gene>
<dbReference type="AlphaFoldDB" id="A0A6B3BZ30"/>
<dbReference type="EMBL" id="JAAGLU010000025">
    <property type="protein sequence ID" value="NEC89661.1"/>
    <property type="molecule type" value="Genomic_DNA"/>
</dbReference>
<sequence length="60" mass="6924">MWAAILANARRRRAPWLWPPAVPPAFAAHMDSGDIVRAYVVHLEERQPAYREPKFAEVLQ</sequence>